<keyword evidence="4 8" id="KW-1133">Transmembrane helix</keyword>
<accession>A0AAD7AGV3</accession>
<dbReference type="PANTHER" id="PTHR21212:SF0">
    <property type="entry name" value="SEIPIN"/>
    <property type="match status" value="1"/>
</dbReference>
<dbReference type="InterPro" id="IPR009617">
    <property type="entry name" value="Seipin"/>
</dbReference>
<comment type="subcellular location">
    <subcellularLocation>
        <location evidence="1">Endoplasmic reticulum membrane</location>
        <topology evidence="1">Multi-pass membrane protein</topology>
    </subcellularLocation>
</comment>
<sequence>MADSKFTSLLQLPARLFFSALSAFLAFLRPTFPHILPLLVCLSLVPLLLFLSASAGWIVWRNVAVGWQTPLYLQYGDGIPPYAQAALPPLVAQQRYDISLQLQVPNLDATYALGNFMTTLTLSTRSNKTLTSIRRPAIVTRPRVSFYSSAPLVLDVQIPLLTAFVPGTKHVVANVEVGRRDGWKSLGNEQGREVSVVTASLRGVVVHHGIRGLVTRLPLLSALVSSIIFLIVSSLIVGVCVLPLMFRHVPTQPPEPESQSAKVEIRPLPAISSSSSDDSESIEEKPLVPRRRSRPSSRMEIKNEDAPTTILPPAAPHDTPLRRRRSKIVDPVSSDSSES</sequence>
<keyword evidence="5" id="KW-0443">Lipid metabolism</keyword>
<dbReference type="GO" id="GO:0006629">
    <property type="term" value="P:lipid metabolic process"/>
    <property type="evidence" value="ECO:0007669"/>
    <property type="project" value="UniProtKB-KW"/>
</dbReference>
<gene>
    <name evidence="9" type="ORF">DFH08DRAFT_851356</name>
</gene>
<keyword evidence="6 8" id="KW-0472">Membrane</keyword>
<evidence type="ECO:0000256" key="6">
    <source>
        <dbReference type="ARBA" id="ARBA00023136"/>
    </source>
</evidence>
<evidence type="ECO:0000256" key="3">
    <source>
        <dbReference type="ARBA" id="ARBA00022824"/>
    </source>
</evidence>
<evidence type="ECO:0000256" key="1">
    <source>
        <dbReference type="ARBA" id="ARBA00004477"/>
    </source>
</evidence>
<feature type="region of interest" description="Disordered" evidence="7">
    <location>
        <begin position="252"/>
        <end position="339"/>
    </location>
</feature>
<dbReference type="CDD" id="cd23995">
    <property type="entry name" value="Seipin_BSCL2_like"/>
    <property type="match status" value="1"/>
</dbReference>
<dbReference type="GO" id="GO:0140042">
    <property type="term" value="P:lipid droplet formation"/>
    <property type="evidence" value="ECO:0007669"/>
    <property type="project" value="UniProtKB-ARBA"/>
</dbReference>
<organism evidence="9 10">
    <name type="scientific">Mycena albidolilacea</name>
    <dbReference type="NCBI Taxonomy" id="1033008"/>
    <lineage>
        <taxon>Eukaryota</taxon>
        <taxon>Fungi</taxon>
        <taxon>Dikarya</taxon>
        <taxon>Basidiomycota</taxon>
        <taxon>Agaricomycotina</taxon>
        <taxon>Agaricomycetes</taxon>
        <taxon>Agaricomycetidae</taxon>
        <taxon>Agaricales</taxon>
        <taxon>Marasmiineae</taxon>
        <taxon>Mycenaceae</taxon>
        <taxon>Mycena</taxon>
    </lineage>
</organism>
<keyword evidence="10" id="KW-1185">Reference proteome</keyword>
<feature type="transmembrane region" description="Helical" evidence="8">
    <location>
        <begin position="219"/>
        <end position="246"/>
    </location>
</feature>
<comment type="caution">
    <text evidence="9">The sequence shown here is derived from an EMBL/GenBank/DDBJ whole genome shotgun (WGS) entry which is preliminary data.</text>
</comment>
<proteinExistence type="predicted"/>
<evidence type="ECO:0000313" key="9">
    <source>
        <dbReference type="EMBL" id="KAJ7357218.1"/>
    </source>
</evidence>
<dbReference type="GO" id="GO:0005789">
    <property type="term" value="C:endoplasmic reticulum membrane"/>
    <property type="evidence" value="ECO:0007669"/>
    <property type="project" value="UniProtKB-SubCell"/>
</dbReference>
<dbReference type="EMBL" id="JARIHO010000008">
    <property type="protein sequence ID" value="KAJ7357218.1"/>
    <property type="molecule type" value="Genomic_DNA"/>
</dbReference>
<feature type="transmembrane region" description="Helical" evidence="8">
    <location>
        <begin position="12"/>
        <end position="29"/>
    </location>
</feature>
<evidence type="ECO:0000256" key="5">
    <source>
        <dbReference type="ARBA" id="ARBA00023098"/>
    </source>
</evidence>
<dbReference type="AlphaFoldDB" id="A0AAD7AGV3"/>
<name>A0AAD7AGV3_9AGAR</name>
<feature type="transmembrane region" description="Helical" evidence="8">
    <location>
        <begin position="35"/>
        <end position="60"/>
    </location>
</feature>
<protein>
    <recommendedName>
        <fullName evidence="11">Seipin</fullName>
    </recommendedName>
</protein>
<evidence type="ECO:0008006" key="11">
    <source>
        <dbReference type="Google" id="ProtNLM"/>
    </source>
</evidence>
<keyword evidence="3" id="KW-0256">Endoplasmic reticulum</keyword>
<evidence type="ECO:0000256" key="2">
    <source>
        <dbReference type="ARBA" id="ARBA00022692"/>
    </source>
</evidence>
<reference evidence="9" key="1">
    <citation type="submission" date="2023-03" db="EMBL/GenBank/DDBJ databases">
        <title>Massive genome expansion in bonnet fungi (Mycena s.s.) driven by repeated elements and novel gene families across ecological guilds.</title>
        <authorList>
            <consortium name="Lawrence Berkeley National Laboratory"/>
            <person name="Harder C.B."/>
            <person name="Miyauchi S."/>
            <person name="Viragh M."/>
            <person name="Kuo A."/>
            <person name="Thoen E."/>
            <person name="Andreopoulos B."/>
            <person name="Lu D."/>
            <person name="Skrede I."/>
            <person name="Drula E."/>
            <person name="Henrissat B."/>
            <person name="Morin E."/>
            <person name="Kohler A."/>
            <person name="Barry K."/>
            <person name="LaButti K."/>
            <person name="Morin E."/>
            <person name="Salamov A."/>
            <person name="Lipzen A."/>
            <person name="Mereny Z."/>
            <person name="Hegedus B."/>
            <person name="Baldrian P."/>
            <person name="Stursova M."/>
            <person name="Weitz H."/>
            <person name="Taylor A."/>
            <person name="Grigoriev I.V."/>
            <person name="Nagy L.G."/>
            <person name="Martin F."/>
            <person name="Kauserud H."/>
        </authorList>
    </citation>
    <scope>NUCLEOTIDE SEQUENCE</scope>
    <source>
        <strain evidence="9">CBHHK002</strain>
    </source>
</reference>
<keyword evidence="2 8" id="KW-0812">Transmembrane</keyword>
<dbReference type="Proteomes" id="UP001218218">
    <property type="component" value="Unassembled WGS sequence"/>
</dbReference>
<evidence type="ECO:0000256" key="8">
    <source>
        <dbReference type="SAM" id="Phobius"/>
    </source>
</evidence>
<evidence type="ECO:0000256" key="4">
    <source>
        <dbReference type="ARBA" id="ARBA00022989"/>
    </source>
</evidence>
<evidence type="ECO:0000256" key="7">
    <source>
        <dbReference type="SAM" id="MobiDB-lite"/>
    </source>
</evidence>
<dbReference type="Pfam" id="PF06775">
    <property type="entry name" value="Seipin"/>
    <property type="match status" value="1"/>
</dbReference>
<dbReference type="PANTHER" id="PTHR21212">
    <property type="entry name" value="BERNARDINELLI-SEIP CONGENITAL LIPODYSTROPHY 2 HOMOLOG BSCL2 PROTEIN"/>
    <property type="match status" value="1"/>
</dbReference>
<evidence type="ECO:0000313" key="10">
    <source>
        <dbReference type="Proteomes" id="UP001218218"/>
    </source>
</evidence>